<gene>
    <name evidence="1" type="ORF">BpHYR1_020917</name>
</gene>
<dbReference type="EMBL" id="REGN01005412">
    <property type="protein sequence ID" value="RNA13445.1"/>
    <property type="molecule type" value="Genomic_DNA"/>
</dbReference>
<organism evidence="1 2">
    <name type="scientific">Brachionus plicatilis</name>
    <name type="common">Marine rotifer</name>
    <name type="synonym">Brachionus muelleri</name>
    <dbReference type="NCBI Taxonomy" id="10195"/>
    <lineage>
        <taxon>Eukaryota</taxon>
        <taxon>Metazoa</taxon>
        <taxon>Spiralia</taxon>
        <taxon>Gnathifera</taxon>
        <taxon>Rotifera</taxon>
        <taxon>Eurotatoria</taxon>
        <taxon>Monogononta</taxon>
        <taxon>Pseudotrocha</taxon>
        <taxon>Ploima</taxon>
        <taxon>Brachionidae</taxon>
        <taxon>Brachionus</taxon>
    </lineage>
</organism>
<name>A0A3M7QR50_BRAPC</name>
<protein>
    <submittedName>
        <fullName evidence="1">Uncharacterized protein</fullName>
    </submittedName>
</protein>
<dbReference type="Proteomes" id="UP000276133">
    <property type="component" value="Unassembled WGS sequence"/>
</dbReference>
<accession>A0A3M7QR50</accession>
<reference evidence="1 2" key="1">
    <citation type="journal article" date="2018" name="Sci. Rep.">
        <title>Genomic signatures of local adaptation to the degree of environmental predictability in rotifers.</title>
        <authorList>
            <person name="Franch-Gras L."/>
            <person name="Hahn C."/>
            <person name="Garcia-Roger E.M."/>
            <person name="Carmona M.J."/>
            <person name="Serra M."/>
            <person name="Gomez A."/>
        </authorList>
    </citation>
    <scope>NUCLEOTIDE SEQUENCE [LARGE SCALE GENOMIC DNA]</scope>
    <source>
        <strain evidence="1">HYR1</strain>
    </source>
</reference>
<comment type="caution">
    <text evidence="1">The sequence shown here is derived from an EMBL/GenBank/DDBJ whole genome shotgun (WGS) entry which is preliminary data.</text>
</comment>
<proteinExistence type="predicted"/>
<dbReference type="AlphaFoldDB" id="A0A3M7QR50"/>
<sequence length="120" mass="13814">MSFYKLPIVVLKKAQLHQIEKRLNHEQVPLILSHPILTQNLLEYSECSPFQLKANGSESIQLDSILNYLDTLENFTNNTSFDYNVECISKILTVGMNFNNLMLKQNSGLLRYVITGSHKR</sequence>
<keyword evidence="2" id="KW-1185">Reference proteome</keyword>
<evidence type="ECO:0000313" key="1">
    <source>
        <dbReference type="EMBL" id="RNA13445.1"/>
    </source>
</evidence>
<evidence type="ECO:0000313" key="2">
    <source>
        <dbReference type="Proteomes" id="UP000276133"/>
    </source>
</evidence>